<feature type="compositionally biased region" description="Basic and acidic residues" evidence="1">
    <location>
        <begin position="46"/>
        <end position="60"/>
    </location>
</feature>
<proteinExistence type="predicted"/>
<evidence type="ECO:0000256" key="1">
    <source>
        <dbReference type="SAM" id="MobiDB-lite"/>
    </source>
</evidence>
<gene>
    <name evidence="2" type="ORF">LTR36_001542</name>
</gene>
<dbReference type="EMBL" id="JAVFHQ010000013">
    <property type="protein sequence ID" value="KAK4546810.1"/>
    <property type="molecule type" value="Genomic_DNA"/>
</dbReference>
<feature type="compositionally biased region" description="Low complexity" evidence="1">
    <location>
        <begin position="32"/>
        <end position="45"/>
    </location>
</feature>
<dbReference type="Proteomes" id="UP001324427">
    <property type="component" value="Unassembled WGS sequence"/>
</dbReference>
<evidence type="ECO:0008006" key="4">
    <source>
        <dbReference type="Google" id="ProtNLM"/>
    </source>
</evidence>
<feature type="compositionally biased region" description="Basic and acidic residues" evidence="1">
    <location>
        <begin position="15"/>
        <end position="31"/>
    </location>
</feature>
<organism evidence="2 3">
    <name type="scientific">Oleoguttula mirabilis</name>
    <dbReference type="NCBI Taxonomy" id="1507867"/>
    <lineage>
        <taxon>Eukaryota</taxon>
        <taxon>Fungi</taxon>
        <taxon>Dikarya</taxon>
        <taxon>Ascomycota</taxon>
        <taxon>Pezizomycotina</taxon>
        <taxon>Dothideomycetes</taxon>
        <taxon>Dothideomycetidae</taxon>
        <taxon>Mycosphaerellales</taxon>
        <taxon>Teratosphaeriaceae</taxon>
        <taxon>Oleoguttula</taxon>
    </lineage>
</organism>
<evidence type="ECO:0000313" key="2">
    <source>
        <dbReference type="EMBL" id="KAK4546810.1"/>
    </source>
</evidence>
<feature type="region of interest" description="Disordered" evidence="1">
    <location>
        <begin position="1"/>
        <end position="71"/>
    </location>
</feature>
<sequence length="71" mass="7374">MSGLMDKAQDAVGNKMDKDAQPGDGVEKTADNDANQQINNAADDAGVPKEADKAIDDVADSKVNNDIPMGN</sequence>
<dbReference type="AlphaFoldDB" id="A0AAV9JMM9"/>
<reference evidence="2 3" key="1">
    <citation type="submission" date="2021-11" db="EMBL/GenBank/DDBJ databases">
        <title>Black yeast isolated from Biological Soil Crust.</title>
        <authorList>
            <person name="Kurbessoian T."/>
        </authorList>
    </citation>
    <scope>NUCLEOTIDE SEQUENCE [LARGE SCALE GENOMIC DNA]</scope>
    <source>
        <strain evidence="2 3">CCFEE 5522</strain>
    </source>
</reference>
<name>A0AAV9JMM9_9PEZI</name>
<protein>
    <recommendedName>
        <fullName evidence="4">MT0933-like antitoxin protein</fullName>
    </recommendedName>
</protein>
<keyword evidence="3" id="KW-1185">Reference proteome</keyword>
<evidence type="ECO:0000313" key="3">
    <source>
        <dbReference type="Proteomes" id="UP001324427"/>
    </source>
</evidence>
<accession>A0AAV9JMM9</accession>
<comment type="caution">
    <text evidence="2">The sequence shown here is derived from an EMBL/GenBank/DDBJ whole genome shotgun (WGS) entry which is preliminary data.</text>
</comment>